<dbReference type="EMBL" id="JAHMHS010000110">
    <property type="protein sequence ID" value="KAK1716861.1"/>
    <property type="molecule type" value="Genomic_DNA"/>
</dbReference>
<dbReference type="GeneID" id="85392978"/>
<organism evidence="1 2">
    <name type="scientific">Glomerella acutata</name>
    <name type="common">Colletotrichum acutatum</name>
    <dbReference type="NCBI Taxonomy" id="27357"/>
    <lineage>
        <taxon>Eukaryota</taxon>
        <taxon>Fungi</taxon>
        <taxon>Dikarya</taxon>
        <taxon>Ascomycota</taxon>
        <taxon>Pezizomycotina</taxon>
        <taxon>Sordariomycetes</taxon>
        <taxon>Hypocreomycetidae</taxon>
        <taxon>Glomerellales</taxon>
        <taxon>Glomerellaceae</taxon>
        <taxon>Colletotrichum</taxon>
        <taxon>Colletotrichum acutatum species complex</taxon>
    </lineage>
</organism>
<reference evidence="1" key="1">
    <citation type="submission" date="2021-12" db="EMBL/GenBank/DDBJ databases">
        <title>Comparative genomics, transcriptomics and evolutionary studies reveal genomic signatures of adaptation to plant cell wall in hemibiotrophic fungi.</title>
        <authorList>
            <consortium name="DOE Joint Genome Institute"/>
            <person name="Baroncelli R."/>
            <person name="Diaz J.F."/>
            <person name="Benocci T."/>
            <person name="Peng M."/>
            <person name="Battaglia E."/>
            <person name="Haridas S."/>
            <person name="Andreopoulos W."/>
            <person name="Labutti K."/>
            <person name="Pangilinan J."/>
            <person name="Floch G.L."/>
            <person name="Makela M.R."/>
            <person name="Henrissat B."/>
            <person name="Grigoriev I.V."/>
            <person name="Crouch J.A."/>
            <person name="De Vries R.P."/>
            <person name="Sukno S.A."/>
            <person name="Thon M.R."/>
        </authorList>
    </citation>
    <scope>NUCLEOTIDE SEQUENCE</scope>
    <source>
        <strain evidence="1">CBS 112980</strain>
    </source>
</reference>
<comment type="caution">
    <text evidence="1">The sequence shown here is derived from an EMBL/GenBank/DDBJ whole genome shotgun (WGS) entry which is preliminary data.</text>
</comment>
<protein>
    <submittedName>
        <fullName evidence="1">Uncharacterized protein</fullName>
    </submittedName>
</protein>
<sequence>MRVTVWELVWTPSQVAGSVCPILGSSPLPTLKHCRTSSSIDLRSTTVRWNLTQLSAATLLKYWAAVSACLLRGVRYNNAHLSKIPPYF</sequence>
<dbReference type="AlphaFoldDB" id="A0AAD8XC17"/>
<gene>
    <name evidence="1" type="ORF">BDZ83DRAFT_634160</name>
</gene>
<evidence type="ECO:0000313" key="2">
    <source>
        <dbReference type="Proteomes" id="UP001244207"/>
    </source>
</evidence>
<keyword evidence="2" id="KW-1185">Reference proteome</keyword>
<dbReference type="RefSeq" id="XP_060360791.1">
    <property type="nucleotide sequence ID" value="XM_060509079.1"/>
</dbReference>
<dbReference type="Proteomes" id="UP001244207">
    <property type="component" value="Unassembled WGS sequence"/>
</dbReference>
<proteinExistence type="predicted"/>
<name>A0AAD8XC17_GLOAC</name>
<evidence type="ECO:0000313" key="1">
    <source>
        <dbReference type="EMBL" id="KAK1716861.1"/>
    </source>
</evidence>
<accession>A0AAD8XC17</accession>